<comment type="caution">
    <text evidence="2">The sequence shown here is derived from an EMBL/GenBank/DDBJ whole genome shotgun (WGS) entry which is preliminary data.</text>
</comment>
<evidence type="ECO:0000256" key="1">
    <source>
        <dbReference type="SAM" id="MobiDB-lite"/>
    </source>
</evidence>
<dbReference type="GO" id="GO:0009786">
    <property type="term" value="P:regulation of asymmetric cell division"/>
    <property type="evidence" value="ECO:0007669"/>
    <property type="project" value="InterPro"/>
</dbReference>
<keyword evidence="3" id="KW-1185">Reference proteome</keyword>
<name>A0A7J7GXG3_CAMSI</name>
<dbReference type="PANTHER" id="PTHR33914">
    <property type="entry name" value="18S PRE-RIBOSOMAL ASSEMBLY PROTEIN GAR2-LIKE PROTEIN"/>
    <property type="match status" value="1"/>
</dbReference>
<dbReference type="PANTHER" id="PTHR33914:SF2">
    <property type="entry name" value="OS02G0582100 PROTEIN"/>
    <property type="match status" value="1"/>
</dbReference>
<reference evidence="2 3" key="2">
    <citation type="submission" date="2020-07" db="EMBL/GenBank/DDBJ databases">
        <title>Genome assembly of wild tea tree DASZ reveals pedigree and selection history of tea varieties.</title>
        <authorList>
            <person name="Zhang W."/>
        </authorList>
    </citation>
    <scope>NUCLEOTIDE SEQUENCE [LARGE SCALE GENOMIC DNA]</scope>
    <source>
        <strain evidence="3">cv. G240</strain>
        <tissue evidence="2">Leaf</tissue>
    </source>
</reference>
<gene>
    <name evidence="2" type="ORF">HYC85_015700</name>
</gene>
<dbReference type="EMBL" id="JACBKZ010000007">
    <property type="protein sequence ID" value="KAF5945472.1"/>
    <property type="molecule type" value="Genomic_DNA"/>
</dbReference>
<protein>
    <submittedName>
        <fullName evidence="2">Uncharacterized protein</fullName>
    </submittedName>
</protein>
<organism evidence="2 3">
    <name type="scientific">Camellia sinensis</name>
    <name type="common">Tea plant</name>
    <name type="synonym">Thea sinensis</name>
    <dbReference type="NCBI Taxonomy" id="4442"/>
    <lineage>
        <taxon>Eukaryota</taxon>
        <taxon>Viridiplantae</taxon>
        <taxon>Streptophyta</taxon>
        <taxon>Embryophyta</taxon>
        <taxon>Tracheophyta</taxon>
        <taxon>Spermatophyta</taxon>
        <taxon>Magnoliopsida</taxon>
        <taxon>eudicotyledons</taxon>
        <taxon>Gunneridae</taxon>
        <taxon>Pentapetalae</taxon>
        <taxon>asterids</taxon>
        <taxon>Ericales</taxon>
        <taxon>Theaceae</taxon>
        <taxon>Camellia</taxon>
    </lineage>
</organism>
<reference evidence="3" key="1">
    <citation type="journal article" date="2020" name="Nat. Commun.">
        <title>Genome assembly of wild tea tree DASZ reveals pedigree and selection history of tea varieties.</title>
        <authorList>
            <person name="Zhang W."/>
            <person name="Zhang Y."/>
            <person name="Qiu H."/>
            <person name="Guo Y."/>
            <person name="Wan H."/>
            <person name="Zhang X."/>
            <person name="Scossa F."/>
            <person name="Alseekh S."/>
            <person name="Zhang Q."/>
            <person name="Wang P."/>
            <person name="Xu L."/>
            <person name="Schmidt M.H."/>
            <person name="Jia X."/>
            <person name="Li D."/>
            <person name="Zhu A."/>
            <person name="Guo F."/>
            <person name="Chen W."/>
            <person name="Ni D."/>
            <person name="Usadel B."/>
            <person name="Fernie A.R."/>
            <person name="Wen W."/>
        </authorList>
    </citation>
    <scope>NUCLEOTIDE SEQUENCE [LARGE SCALE GENOMIC DNA]</scope>
    <source>
        <strain evidence="3">cv. G240</strain>
    </source>
</reference>
<sequence>MPDSKPFEYNNSAFSTDRLVEIMRENQNEVLCDLNNCENGAAPVASEIHDKDEFWNTPELDCAMVVEDYTNGNGNGNEARDSMKLFEKNSCADENGNENEVRDENEFNDSVDPFTIPSGKMELFEKSTDLYADKNVMKCELPELIVCFKESTYHVVKDICIDEGLPFEDKILIESESDNDKGLHTVLPSDENCNGGKMKENKDTELLSPDGSKSSSENEDDEDDAHECGT</sequence>
<dbReference type="AlphaFoldDB" id="A0A7J7GXG3"/>
<proteinExistence type="predicted"/>
<dbReference type="InterPro" id="IPR040378">
    <property type="entry name" value="BASL"/>
</dbReference>
<feature type="compositionally biased region" description="Acidic residues" evidence="1">
    <location>
        <begin position="217"/>
        <end position="230"/>
    </location>
</feature>
<evidence type="ECO:0000313" key="2">
    <source>
        <dbReference type="EMBL" id="KAF5945472.1"/>
    </source>
</evidence>
<dbReference type="Proteomes" id="UP000593564">
    <property type="component" value="Unassembled WGS sequence"/>
</dbReference>
<accession>A0A7J7GXG3</accession>
<evidence type="ECO:0000313" key="3">
    <source>
        <dbReference type="Proteomes" id="UP000593564"/>
    </source>
</evidence>
<feature type="region of interest" description="Disordered" evidence="1">
    <location>
        <begin position="178"/>
        <end position="230"/>
    </location>
</feature>